<evidence type="ECO:0000313" key="2">
    <source>
        <dbReference type="EMBL" id="OIR18726.1"/>
    </source>
</evidence>
<name>A0A1J5U337_9ZZZZ</name>
<accession>A0A1J5U337</accession>
<feature type="domain" description="Tetratrico peptide repeat group 5" evidence="1">
    <location>
        <begin position="46"/>
        <end position="151"/>
    </location>
</feature>
<dbReference type="Gene3D" id="1.25.40.10">
    <property type="entry name" value="Tetratricopeptide repeat domain"/>
    <property type="match status" value="1"/>
</dbReference>
<reference evidence="2" key="1">
    <citation type="submission" date="2016-10" db="EMBL/GenBank/DDBJ databases">
        <title>Sequence of Gallionella enrichment culture.</title>
        <authorList>
            <person name="Poehlein A."/>
            <person name="Muehling M."/>
            <person name="Daniel R."/>
        </authorList>
    </citation>
    <scope>NUCLEOTIDE SEQUENCE</scope>
</reference>
<comment type="caution">
    <text evidence="2">The sequence shown here is derived from an EMBL/GenBank/DDBJ whole genome shotgun (WGS) entry which is preliminary data.</text>
</comment>
<protein>
    <submittedName>
        <fullName evidence="2">Tetratrico peptide repeat protein</fullName>
    </submittedName>
</protein>
<dbReference type="AlphaFoldDB" id="A0A1J5U337"/>
<dbReference type="SUPFAM" id="SSF48452">
    <property type="entry name" value="TPR-like"/>
    <property type="match status" value="1"/>
</dbReference>
<dbReference type="Pfam" id="PF12688">
    <property type="entry name" value="TPR_5"/>
    <property type="match status" value="1"/>
</dbReference>
<dbReference type="InterPro" id="IPR011990">
    <property type="entry name" value="TPR-like_helical_dom_sf"/>
</dbReference>
<dbReference type="EMBL" id="MLJW01000002">
    <property type="protein sequence ID" value="OIR18726.1"/>
    <property type="molecule type" value="Genomic_DNA"/>
</dbReference>
<evidence type="ECO:0000259" key="1">
    <source>
        <dbReference type="Pfam" id="PF12688"/>
    </source>
</evidence>
<dbReference type="InterPro" id="IPR041656">
    <property type="entry name" value="TPR_5"/>
</dbReference>
<sequence length="162" mass="17507">MSAPWKAELDAILGARHGGASEPVIARLRDLDRRHPNVGEIHAQLAWSFASSGRTADARDHYERALALGLPPNEHAGALIGLGSALLELGEAARASELFRGGRALFPEQREFDAFLATALRAEGRADEAAQILLEVLIETSEDPGIAAYQRLLRHLTARRAS</sequence>
<organism evidence="2">
    <name type="scientific">mine drainage metagenome</name>
    <dbReference type="NCBI Taxonomy" id="410659"/>
    <lineage>
        <taxon>unclassified sequences</taxon>
        <taxon>metagenomes</taxon>
        <taxon>ecological metagenomes</taxon>
    </lineage>
</organism>
<gene>
    <name evidence="2" type="ORF">GALL_10660</name>
</gene>
<proteinExistence type="predicted"/>